<name>A0A7X4VWG8_9GAMM</name>
<dbReference type="EMBL" id="WUTS01000001">
    <property type="protein sequence ID" value="NAW11589.1"/>
    <property type="molecule type" value="Genomic_DNA"/>
</dbReference>
<dbReference type="PANTHER" id="PTHR40396:SF1">
    <property type="entry name" value="ATPASE AAA-TYPE CORE DOMAIN-CONTAINING PROTEIN"/>
    <property type="match status" value="1"/>
</dbReference>
<dbReference type="GO" id="GO:0005524">
    <property type="term" value="F:ATP binding"/>
    <property type="evidence" value="ECO:0007669"/>
    <property type="project" value="InterPro"/>
</dbReference>
<dbReference type="InterPro" id="IPR003959">
    <property type="entry name" value="ATPase_AAA_core"/>
</dbReference>
<sequence>MIRTLQFSNFYSFRDDAEVSFEVGRQPAASQYDLAYADGARGNKVLAVVGANGSGKTQLLKPLAFLSWFVADSFLSSEPKARIPFRPHALSPEVPTCFELTFDLDGEQYRYRLELDQQQVLHESLHLKTSRLFSYLFVREREADGYRVKQKGFGFRNSQARQVRGNVSLLAAAHMHDVPLASAMVEYFRGFSYNLQVTGRAHYDHMRLLNSALFFQDNPALHRRASELLCRLDLGLEDVELEEVEISGSGELDIKEPLYMPMGVHRSADDTFRLPFLDESSGTQSAYVLLHRILPVLEQGGIAVIDELDNDLHPHMLEAFLDLFRFEHSNPHQAQLIFSCHTAEVFNLLAKHQVYLVEKRDLESEAWRLDDMVGLRADDNLYAKYQSGALGAVPEIRA</sequence>
<dbReference type="AlphaFoldDB" id="A0A7X4VWG8"/>
<feature type="domain" description="ATPase AAA-type core" evidence="1">
    <location>
        <begin position="46"/>
        <end position="341"/>
    </location>
</feature>
<gene>
    <name evidence="2" type="ORF">GRB80_01880</name>
</gene>
<dbReference type="GO" id="GO:0016887">
    <property type="term" value="F:ATP hydrolysis activity"/>
    <property type="evidence" value="ECO:0007669"/>
    <property type="project" value="InterPro"/>
</dbReference>
<evidence type="ECO:0000313" key="3">
    <source>
        <dbReference type="Proteomes" id="UP000448235"/>
    </source>
</evidence>
<dbReference type="Proteomes" id="UP000448235">
    <property type="component" value="Unassembled WGS sequence"/>
</dbReference>
<evidence type="ECO:0000313" key="2">
    <source>
        <dbReference type="EMBL" id="NAW11589.1"/>
    </source>
</evidence>
<comment type="caution">
    <text evidence="2">The sequence shown here is derived from an EMBL/GenBank/DDBJ whole genome shotgun (WGS) entry which is preliminary data.</text>
</comment>
<accession>A0A7X4VWG8</accession>
<evidence type="ECO:0000259" key="1">
    <source>
        <dbReference type="Pfam" id="PF13304"/>
    </source>
</evidence>
<keyword evidence="3" id="KW-1185">Reference proteome</keyword>
<dbReference type="RefSeq" id="WP_161422357.1">
    <property type="nucleotide sequence ID" value="NZ_JARWMY010000014.1"/>
</dbReference>
<dbReference type="SUPFAM" id="SSF52540">
    <property type="entry name" value="P-loop containing nucleoside triphosphate hydrolases"/>
    <property type="match status" value="1"/>
</dbReference>
<dbReference type="Gene3D" id="3.40.50.300">
    <property type="entry name" value="P-loop containing nucleotide triphosphate hydrolases"/>
    <property type="match status" value="2"/>
</dbReference>
<dbReference type="InterPro" id="IPR027417">
    <property type="entry name" value="P-loop_NTPase"/>
</dbReference>
<dbReference type="PANTHER" id="PTHR40396">
    <property type="entry name" value="ATPASE-LIKE PROTEIN"/>
    <property type="match status" value="1"/>
</dbReference>
<protein>
    <submittedName>
        <fullName evidence="2">AAA family ATPase</fullName>
    </submittedName>
</protein>
<dbReference type="Pfam" id="PF13304">
    <property type="entry name" value="AAA_21"/>
    <property type="match status" value="1"/>
</dbReference>
<proteinExistence type="predicted"/>
<organism evidence="2 3">
    <name type="scientific">Halomonas icarae</name>
    <dbReference type="NCBI Taxonomy" id="2691040"/>
    <lineage>
        <taxon>Bacteria</taxon>
        <taxon>Pseudomonadati</taxon>
        <taxon>Pseudomonadota</taxon>
        <taxon>Gammaproteobacteria</taxon>
        <taxon>Oceanospirillales</taxon>
        <taxon>Halomonadaceae</taxon>
        <taxon>Halomonas</taxon>
    </lineage>
</organism>
<reference evidence="2 3" key="1">
    <citation type="submission" date="2019-12" db="EMBL/GenBank/DDBJ databases">
        <title>Draft genome sequencing of Halomonas icarensis D1-1.</title>
        <authorList>
            <person name="Pandiyan K."/>
            <person name="Kushwaha P."/>
            <person name="Gowdham M."/>
            <person name="Chakdar H."/>
            <person name="Singh A."/>
            <person name="Kumar M."/>
            <person name="Saxena A.K."/>
        </authorList>
    </citation>
    <scope>NUCLEOTIDE SEQUENCE [LARGE SCALE GENOMIC DNA]</scope>
    <source>
        <strain evidence="2 3">D1-1</strain>
    </source>
</reference>